<dbReference type="InterPro" id="IPR015526">
    <property type="entry name" value="Frizzled/SFRP"/>
</dbReference>
<dbReference type="GO" id="GO:0005886">
    <property type="term" value="C:plasma membrane"/>
    <property type="evidence" value="ECO:0007669"/>
    <property type="project" value="UniProtKB-SubCell"/>
</dbReference>
<dbReference type="Pfam" id="PF01392">
    <property type="entry name" value="Fz"/>
    <property type="match status" value="1"/>
</dbReference>
<evidence type="ECO:0000256" key="7">
    <source>
        <dbReference type="ARBA" id="ARBA00023180"/>
    </source>
</evidence>
<dbReference type="SUPFAM" id="SSF63501">
    <property type="entry name" value="Frizzled cysteine-rich domain"/>
    <property type="match status" value="1"/>
</dbReference>
<evidence type="ECO:0000256" key="9">
    <source>
        <dbReference type="PROSITE-ProRule" id="PRU00090"/>
    </source>
</evidence>
<keyword evidence="2" id="KW-0217">Developmental protein</keyword>
<keyword evidence="8" id="KW-0807">Transducer</keyword>
<organism evidence="11 12">
    <name type="scientific">Varanus komodoensis</name>
    <name type="common">Komodo dragon</name>
    <dbReference type="NCBI Taxonomy" id="61221"/>
    <lineage>
        <taxon>Eukaryota</taxon>
        <taxon>Metazoa</taxon>
        <taxon>Chordata</taxon>
        <taxon>Craniata</taxon>
        <taxon>Vertebrata</taxon>
        <taxon>Euteleostomi</taxon>
        <taxon>Lepidosauria</taxon>
        <taxon>Squamata</taxon>
        <taxon>Bifurcata</taxon>
        <taxon>Unidentata</taxon>
        <taxon>Episquamata</taxon>
        <taxon>Toxicofera</taxon>
        <taxon>Anguimorpha</taxon>
        <taxon>Paleoanguimorpha</taxon>
        <taxon>Varanoidea</taxon>
        <taxon>Varanidae</taxon>
        <taxon>Varanus</taxon>
    </lineage>
</organism>
<dbReference type="Ensembl" id="ENSVKKT00000021929.1">
    <property type="protein sequence ID" value="ENSVKKP00000021395.1"/>
    <property type="gene ID" value="ENSVKKG00000014316.1"/>
</dbReference>
<dbReference type="GO" id="GO:0017147">
    <property type="term" value="F:Wnt-protein binding"/>
    <property type="evidence" value="ECO:0007669"/>
    <property type="project" value="TreeGrafter"/>
</dbReference>
<comment type="caution">
    <text evidence="9">Lacks conserved residue(s) required for the propagation of feature annotation.</text>
</comment>
<feature type="disulfide bond" evidence="9">
    <location>
        <begin position="66"/>
        <end position="90"/>
    </location>
</feature>
<name>A0A8D2LFM0_VARKO</name>
<keyword evidence="7" id="KW-0325">Glycoprotein</keyword>
<dbReference type="GO" id="GO:0060070">
    <property type="term" value="P:canonical Wnt signaling pathway"/>
    <property type="evidence" value="ECO:0007669"/>
    <property type="project" value="TreeGrafter"/>
</dbReference>
<dbReference type="GO" id="GO:0042813">
    <property type="term" value="F:Wnt receptor activity"/>
    <property type="evidence" value="ECO:0007669"/>
    <property type="project" value="TreeGrafter"/>
</dbReference>
<evidence type="ECO:0000256" key="4">
    <source>
        <dbReference type="ARBA" id="ARBA00022687"/>
    </source>
</evidence>
<evidence type="ECO:0000313" key="11">
    <source>
        <dbReference type="Ensembl" id="ENSVKKP00000021395.1"/>
    </source>
</evidence>
<evidence type="ECO:0000256" key="6">
    <source>
        <dbReference type="ARBA" id="ARBA00023157"/>
    </source>
</evidence>
<dbReference type="Proteomes" id="UP000694545">
    <property type="component" value="Unplaced"/>
</dbReference>
<protein>
    <recommendedName>
        <fullName evidence="10">FZ domain-containing protein</fullName>
    </recommendedName>
</protein>
<dbReference type="PROSITE" id="PS50038">
    <property type="entry name" value="FZ"/>
    <property type="match status" value="1"/>
</dbReference>
<evidence type="ECO:0000313" key="12">
    <source>
        <dbReference type="Proteomes" id="UP000694545"/>
    </source>
</evidence>
<dbReference type="PANTHER" id="PTHR11309">
    <property type="entry name" value="FRIZZLED"/>
    <property type="match status" value="1"/>
</dbReference>
<feature type="domain" description="FZ" evidence="10">
    <location>
        <begin position="1"/>
        <end position="92"/>
    </location>
</feature>
<dbReference type="SMART" id="SM00063">
    <property type="entry name" value="FRI"/>
    <property type="match status" value="1"/>
</dbReference>
<keyword evidence="3" id="KW-1003">Cell membrane</keyword>
<keyword evidence="6 9" id="KW-1015">Disulfide bond</keyword>
<keyword evidence="3" id="KW-0472">Membrane</keyword>
<dbReference type="InterPro" id="IPR020067">
    <property type="entry name" value="Frizzled_dom"/>
</dbReference>
<dbReference type="GO" id="GO:0035567">
    <property type="term" value="P:non-canonical Wnt signaling pathway"/>
    <property type="evidence" value="ECO:0007669"/>
    <property type="project" value="TreeGrafter"/>
</dbReference>
<dbReference type="InterPro" id="IPR036790">
    <property type="entry name" value="Frizzled_dom_sf"/>
</dbReference>
<keyword evidence="5" id="KW-0297">G-protein coupled receptor</keyword>
<dbReference type="GO" id="GO:0004930">
    <property type="term" value="F:G protein-coupled receptor activity"/>
    <property type="evidence" value="ECO:0007669"/>
    <property type="project" value="UniProtKB-KW"/>
</dbReference>
<keyword evidence="12" id="KW-1185">Reference proteome</keyword>
<keyword evidence="5" id="KW-0675">Receptor</keyword>
<reference evidence="11" key="1">
    <citation type="submission" date="2025-08" db="UniProtKB">
        <authorList>
            <consortium name="Ensembl"/>
        </authorList>
    </citation>
    <scope>IDENTIFICATION</scope>
</reference>
<dbReference type="PANTHER" id="PTHR11309:SF75">
    <property type="entry name" value="FRIZZLED-6"/>
    <property type="match status" value="1"/>
</dbReference>
<evidence type="ECO:0000256" key="5">
    <source>
        <dbReference type="ARBA" id="ARBA00023040"/>
    </source>
</evidence>
<dbReference type="AlphaFoldDB" id="A0A8D2LFM0"/>
<reference evidence="11" key="2">
    <citation type="submission" date="2025-09" db="UniProtKB">
        <authorList>
            <consortium name="Ensembl"/>
        </authorList>
    </citation>
    <scope>IDENTIFICATION</scope>
</reference>
<keyword evidence="4" id="KW-0879">Wnt signaling pathway</keyword>
<dbReference type="Gene3D" id="1.10.2000.10">
    <property type="entry name" value="Frizzled cysteine-rich domain"/>
    <property type="match status" value="1"/>
</dbReference>
<evidence type="ECO:0000256" key="2">
    <source>
        <dbReference type="ARBA" id="ARBA00022473"/>
    </source>
</evidence>
<accession>A0A8D2LFM0</accession>
<evidence type="ECO:0000256" key="3">
    <source>
        <dbReference type="ARBA" id="ARBA00022475"/>
    </source>
</evidence>
<sequence>IMAYNMTYFPNIMDHYDQDMAALRMEPFLPLLNIECSPDVRTFLCKAFVPACVEPMRVIQPCRSLCERVYSDCKQLIDTFGITWPKELECNRENMSLPTSM</sequence>
<comment type="subcellular location">
    <subcellularLocation>
        <location evidence="1">Cell membrane</location>
        <topology evidence="1">Multi-pass membrane protein</topology>
    </subcellularLocation>
</comment>
<proteinExistence type="predicted"/>
<evidence type="ECO:0000259" key="10">
    <source>
        <dbReference type="PROSITE" id="PS50038"/>
    </source>
</evidence>
<evidence type="ECO:0000256" key="8">
    <source>
        <dbReference type="ARBA" id="ARBA00023224"/>
    </source>
</evidence>
<dbReference type="OMA" id="CSKFPLG"/>
<evidence type="ECO:0000256" key="1">
    <source>
        <dbReference type="ARBA" id="ARBA00004651"/>
    </source>
</evidence>